<dbReference type="GO" id="GO:0007411">
    <property type="term" value="P:axon guidance"/>
    <property type="evidence" value="ECO:0007669"/>
    <property type="project" value="TreeGrafter"/>
</dbReference>
<evidence type="ECO:0000256" key="10">
    <source>
        <dbReference type="ARBA" id="ARBA00023136"/>
    </source>
</evidence>
<dbReference type="PROSITE" id="PS50835">
    <property type="entry name" value="IG_LIKE"/>
    <property type="match status" value="2"/>
</dbReference>
<dbReference type="EMBL" id="JASPKY010000126">
    <property type="protein sequence ID" value="KAK9731811.1"/>
    <property type="molecule type" value="Genomic_DNA"/>
</dbReference>
<dbReference type="SMART" id="SM00409">
    <property type="entry name" value="IG"/>
    <property type="match status" value="3"/>
</dbReference>
<dbReference type="CDD" id="cd00096">
    <property type="entry name" value="Ig"/>
    <property type="match status" value="1"/>
</dbReference>
<proteinExistence type="inferred from homology"/>
<dbReference type="InterPro" id="IPR003599">
    <property type="entry name" value="Ig_sub"/>
</dbReference>
<evidence type="ECO:0000256" key="13">
    <source>
        <dbReference type="ARBA" id="ARBA00023180"/>
    </source>
</evidence>
<keyword evidence="19" id="KW-1185">Reference proteome</keyword>
<dbReference type="GO" id="GO:0004725">
    <property type="term" value="F:protein tyrosine phosphatase activity"/>
    <property type="evidence" value="ECO:0007669"/>
    <property type="project" value="UniProtKB-EC"/>
</dbReference>
<comment type="caution">
    <text evidence="18">The sequence shown here is derived from an EMBL/GenBank/DDBJ whole genome shotgun (WGS) entry which is preliminary data.</text>
</comment>
<evidence type="ECO:0000256" key="11">
    <source>
        <dbReference type="ARBA" id="ARBA00023157"/>
    </source>
</evidence>
<name>A0AAW1LA77_POPJA</name>
<evidence type="ECO:0000256" key="7">
    <source>
        <dbReference type="ARBA" id="ARBA00022801"/>
    </source>
</evidence>
<comment type="subcellular location">
    <subcellularLocation>
        <location evidence="1">Membrane</location>
        <topology evidence="1">Single-pass membrane protein</topology>
    </subcellularLocation>
</comment>
<dbReference type="GO" id="GO:0005886">
    <property type="term" value="C:plasma membrane"/>
    <property type="evidence" value="ECO:0007669"/>
    <property type="project" value="TreeGrafter"/>
</dbReference>
<dbReference type="PROSITE" id="PS50853">
    <property type="entry name" value="FN3"/>
    <property type="match status" value="1"/>
</dbReference>
<keyword evidence="6" id="KW-0677">Repeat</keyword>
<dbReference type="InterPro" id="IPR036116">
    <property type="entry name" value="FN3_sf"/>
</dbReference>
<dbReference type="InterPro" id="IPR007110">
    <property type="entry name" value="Ig-like_dom"/>
</dbReference>
<dbReference type="GO" id="GO:0030424">
    <property type="term" value="C:axon"/>
    <property type="evidence" value="ECO:0007669"/>
    <property type="project" value="TreeGrafter"/>
</dbReference>
<keyword evidence="9" id="KW-1133">Transmembrane helix</keyword>
<sequence length="1189" mass="134699">MLKHNFHQELNGKDKRLPFYRLIHDNRRGTQSRYQVKEFPDGGALLRIEPVKANRDDATYECVAENGVGDAVSAEATLFVFDPDKLPSGFPHITQNPLPNKVVEVGHNAVLACSVSGIPTPRITWIRNMLPIDTRNNPRYTIREDTPGSLQIKSSEEKDQGKYECVAENSIGTEYSKSAQLYVKVRRVPPQFSKPPAPMNKIMLGADLNLTCVAVGSPMPYVKWRKEPAQDLTPEDNLPVGINVLTLTDIQESANYTCVAASSLGEIEAVAQVKVESLPGPPTNVKVSEITATSFKPKYANQAFSEISGIITMYYSVRNLSPYTEYEMYVIAVNNIGRGPSSEPAIVTTGEKEGVRAFSYDGWRFVEATFEKNKYFEGGSIDADLQTHTNSMILKLLNQDYDDHIHLYKPNFSYKSSYTSFEDDLLKWCNQATADTNGFNVESLENAVLESETIGINNIKDDQTRHSRQIQDDHIDYDEDTSNHRIQHLHTKLDKQLVEVQKIISNIGNYLQKSGVVRFEGEIHARNVVFNKEAFFENDVIVETINDRSSNTILDNVININENLDYGDTLMTFNIKENLLHRSDSVDLHDVNISGKAIFDSDFKVGGFVNGMKLNSNRVLLVSSDQIIDGNVTAWNNIKINNATSNFLNNVKLDNISTEATEVISNLDKLKVKNLVVHGFINGKDISTLNKHALKIFIAEQNLEDCYFEELQQNLEDCYFEELQVEHLLIKDYLSDKEIDDVVMIHQGVYDLSHKDVLFLGNFTAEKIKVKQTLNQLKVDENGELTFLLRNSSREQYVSDSKIFEQVTVINPLNLQVKINSERLKEFNPIRIIPDEEIIVKGDYNFTNNVIIERQLVSQDMRAAGLDRSLLDVIFNGLEINTTHLPNHMLFEQPLKVKEINVSSINGIKPEDLVINGNETVQWISGNKIIESDLHITGGTIIYNMNNIYIPDFEKNILKISDDQEIIGKFTIQNFSTYSVDAGRTRLGDHIWKDIITLYDNTRIYGTTVIMNESTEINSINANFTDIEGFINQYNFSAILKDTVNFNTSYIEGHKLFDNLQAENIIVRNGINLNTIKEQLQELHKNFKIKVDQIVLADCVSVGKLNVDGYLNEMKSKVDQIVLADCVSVGKLNVDGYLNEMKSAAFIKNWNDEAPERTFHGSHNFENVTVYEKVMILSNEINGYNFDEF</sequence>
<evidence type="ECO:0000256" key="8">
    <source>
        <dbReference type="ARBA" id="ARBA00022912"/>
    </source>
</evidence>
<comment type="catalytic activity">
    <reaction evidence="15">
        <text>O-phospho-L-tyrosyl-[protein] + H2O = L-tyrosyl-[protein] + phosphate</text>
        <dbReference type="Rhea" id="RHEA:10684"/>
        <dbReference type="Rhea" id="RHEA-COMP:10136"/>
        <dbReference type="Rhea" id="RHEA-COMP:20101"/>
        <dbReference type="ChEBI" id="CHEBI:15377"/>
        <dbReference type="ChEBI" id="CHEBI:43474"/>
        <dbReference type="ChEBI" id="CHEBI:46858"/>
        <dbReference type="ChEBI" id="CHEBI:61978"/>
        <dbReference type="EC" id="3.1.3.48"/>
    </reaction>
</comment>
<keyword evidence="13" id="KW-0325">Glycoprotein</keyword>
<accession>A0AAW1LA77</accession>
<keyword evidence="4" id="KW-0812">Transmembrane</keyword>
<dbReference type="Pfam" id="PF00041">
    <property type="entry name" value="fn3"/>
    <property type="match status" value="1"/>
</dbReference>
<reference evidence="18 19" key="1">
    <citation type="journal article" date="2024" name="BMC Genomics">
        <title>De novo assembly and annotation of Popillia japonica's genome with initial clues to its potential as an invasive pest.</title>
        <authorList>
            <person name="Cucini C."/>
            <person name="Boschi S."/>
            <person name="Funari R."/>
            <person name="Cardaioli E."/>
            <person name="Iannotti N."/>
            <person name="Marturano G."/>
            <person name="Paoli F."/>
            <person name="Bruttini M."/>
            <person name="Carapelli A."/>
            <person name="Frati F."/>
            <person name="Nardi F."/>
        </authorList>
    </citation>
    <scope>NUCLEOTIDE SEQUENCE [LARGE SCALE GENOMIC DNA]</scope>
    <source>
        <strain evidence="18">DMR45628</strain>
    </source>
</reference>
<organism evidence="18 19">
    <name type="scientific">Popillia japonica</name>
    <name type="common">Japanese beetle</name>
    <dbReference type="NCBI Taxonomy" id="7064"/>
    <lineage>
        <taxon>Eukaryota</taxon>
        <taxon>Metazoa</taxon>
        <taxon>Ecdysozoa</taxon>
        <taxon>Arthropoda</taxon>
        <taxon>Hexapoda</taxon>
        <taxon>Insecta</taxon>
        <taxon>Pterygota</taxon>
        <taxon>Neoptera</taxon>
        <taxon>Endopterygota</taxon>
        <taxon>Coleoptera</taxon>
        <taxon>Polyphaga</taxon>
        <taxon>Scarabaeiformia</taxon>
        <taxon>Scarabaeidae</taxon>
        <taxon>Rutelinae</taxon>
        <taxon>Popillia</taxon>
    </lineage>
</organism>
<dbReference type="InterPro" id="IPR013783">
    <property type="entry name" value="Ig-like_fold"/>
</dbReference>
<evidence type="ECO:0000256" key="3">
    <source>
        <dbReference type="ARBA" id="ARBA00013064"/>
    </source>
</evidence>
<dbReference type="GO" id="GO:0098632">
    <property type="term" value="F:cell-cell adhesion mediator activity"/>
    <property type="evidence" value="ECO:0007669"/>
    <property type="project" value="TreeGrafter"/>
</dbReference>
<feature type="domain" description="Fibronectin type-III" evidence="17">
    <location>
        <begin position="252"/>
        <end position="352"/>
    </location>
</feature>
<dbReference type="GO" id="GO:0070593">
    <property type="term" value="P:dendrite self-avoidance"/>
    <property type="evidence" value="ECO:0007669"/>
    <property type="project" value="TreeGrafter"/>
</dbReference>
<dbReference type="InterPro" id="IPR013098">
    <property type="entry name" value="Ig_I-set"/>
</dbReference>
<evidence type="ECO:0000256" key="2">
    <source>
        <dbReference type="ARBA" id="ARBA00010504"/>
    </source>
</evidence>
<dbReference type="InterPro" id="IPR003598">
    <property type="entry name" value="Ig_sub2"/>
</dbReference>
<keyword evidence="11" id="KW-1015">Disulfide bond</keyword>
<dbReference type="InterPro" id="IPR036179">
    <property type="entry name" value="Ig-like_dom_sf"/>
</dbReference>
<keyword evidence="5" id="KW-0732">Signal</keyword>
<dbReference type="SMART" id="SM00060">
    <property type="entry name" value="FN3"/>
    <property type="match status" value="1"/>
</dbReference>
<evidence type="ECO:0000256" key="9">
    <source>
        <dbReference type="ARBA" id="ARBA00022989"/>
    </source>
</evidence>
<evidence type="ECO:0000313" key="18">
    <source>
        <dbReference type="EMBL" id="KAK9731811.1"/>
    </source>
</evidence>
<dbReference type="SUPFAM" id="SSF48726">
    <property type="entry name" value="Immunoglobulin"/>
    <property type="match status" value="3"/>
</dbReference>
<keyword evidence="12" id="KW-0675">Receptor</keyword>
<dbReference type="GO" id="GO:0007156">
    <property type="term" value="P:homophilic cell adhesion via plasma membrane adhesion molecules"/>
    <property type="evidence" value="ECO:0007669"/>
    <property type="project" value="TreeGrafter"/>
</dbReference>
<dbReference type="Gene3D" id="2.60.40.10">
    <property type="entry name" value="Immunoglobulins"/>
    <property type="match status" value="4"/>
</dbReference>
<evidence type="ECO:0000256" key="1">
    <source>
        <dbReference type="ARBA" id="ARBA00004167"/>
    </source>
</evidence>
<keyword evidence="14" id="KW-0393">Immunoglobulin domain</keyword>
<dbReference type="InterPro" id="IPR003961">
    <property type="entry name" value="FN3_dom"/>
</dbReference>
<keyword evidence="7" id="KW-0378">Hydrolase</keyword>
<evidence type="ECO:0000256" key="14">
    <source>
        <dbReference type="ARBA" id="ARBA00023319"/>
    </source>
</evidence>
<evidence type="ECO:0000313" key="19">
    <source>
        <dbReference type="Proteomes" id="UP001458880"/>
    </source>
</evidence>
<dbReference type="EC" id="3.1.3.48" evidence="3"/>
<dbReference type="AlphaFoldDB" id="A0AAW1LA77"/>
<feature type="domain" description="Ig-like" evidence="16">
    <location>
        <begin position="91"/>
        <end position="180"/>
    </location>
</feature>
<evidence type="ECO:0000259" key="16">
    <source>
        <dbReference type="PROSITE" id="PS50835"/>
    </source>
</evidence>
<dbReference type="Proteomes" id="UP001458880">
    <property type="component" value="Unassembled WGS sequence"/>
</dbReference>
<dbReference type="SMART" id="SM00408">
    <property type="entry name" value="IGc2"/>
    <property type="match status" value="2"/>
</dbReference>
<dbReference type="CDD" id="cd00063">
    <property type="entry name" value="FN3"/>
    <property type="match status" value="1"/>
</dbReference>
<gene>
    <name evidence="18" type="ORF">QE152_g13334</name>
</gene>
<evidence type="ECO:0000256" key="4">
    <source>
        <dbReference type="ARBA" id="ARBA00022692"/>
    </source>
</evidence>
<comment type="similarity">
    <text evidence="2">Belongs to the protein-tyrosine phosphatase family. Receptor class 2A subfamily.</text>
</comment>
<dbReference type="FunFam" id="2.60.40.10:FF:000032">
    <property type="entry name" value="palladin isoform X1"/>
    <property type="match status" value="1"/>
</dbReference>
<dbReference type="PANTHER" id="PTHR10075">
    <property type="entry name" value="BASIGIN RELATED"/>
    <property type="match status" value="1"/>
</dbReference>
<dbReference type="FunFam" id="2.60.40.10:FF:000010">
    <property type="entry name" value="receptor-type tyrosine-protein phosphatase delta isoform X1"/>
    <property type="match status" value="1"/>
</dbReference>
<keyword evidence="8" id="KW-0904">Protein phosphatase</keyword>
<keyword evidence="10" id="KW-0472">Membrane</keyword>
<evidence type="ECO:0000256" key="5">
    <source>
        <dbReference type="ARBA" id="ARBA00022729"/>
    </source>
</evidence>
<evidence type="ECO:0000259" key="17">
    <source>
        <dbReference type="PROSITE" id="PS50853"/>
    </source>
</evidence>
<feature type="domain" description="Ig-like" evidence="16">
    <location>
        <begin position="190"/>
        <end position="276"/>
    </location>
</feature>
<dbReference type="PANTHER" id="PTHR10075:SF100">
    <property type="entry name" value="FASCICLIN-2"/>
    <property type="match status" value="1"/>
</dbReference>
<evidence type="ECO:0000256" key="12">
    <source>
        <dbReference type="ARBA" id="ARBA00023170"/>
    </source>
</evidence>
<dbReference type="SUPFAM" id="SSF49265">
    <property type="entry name" value="Fibronectin type III"/>
    <property type="match status" value="1"/>
</dbReference>
<evidence type="ECO:0000256" key="15">
    <source>
        <dbReference type="ARBA" id="ARBA00051722"/>
    </source>
</evidence>
<dbReference type="Pfam" id="PF07679">
    <property type="entry name" value="I-set"/>
    <property type="match status" value="2"/>
</dbReference>
<protein>
    <recommendedName>
        <fullName evidence="3">protein-tyrosine-phosphatase</fullName>
        <ecNumber evidence="3">3.1.3.48</ecNumber>
    </recommendedName>
</protein>
<evidence type="ECO:0000256" key="6">
    <source>
        <dbReference type="ARBA" id="ARBA00022737"/>
    </source>
</evidence>